<dbReference type="InterPro" id="IPR050763">
    <property type="entry name" value="ABC_transporter_ATP-binding"/>
</dbReference>
<organism evidence="8 9">
    <name type="scientific">Actinomyces ruminicola</name>
    <dbReference type="NCBI Taxonomy" id="332524"/>
    <lineage>
        <taxon>Bacteria</taxon>
        <taxon>Bacillati</taxon>
        <taxon>Actinomycetota</taxon>
        <taxon>Actinomycetes</taxon>
        <taxon>Actinomycetales</taxon>
        <taxon>Actinomycetaceae</taxon>
        <taxon>Actinomyces</taxon>
    </lineage>
</organism>
<feature type="domain" description="ABC transporter" evidence="7">
    <location>
        <begin position="8"/>
        <end position="237"/>
    </location>
</feature>
<accession>A0A1G9VNW6</accession>
<dbReference type="GO" id="GO:0046677">
    <property type="term" value="P:response to antibiotic"/>
    <property type="evidence" value="ECO:0007669"/>
    <property type="project" value="UniProtKB-KW"/>
</dbReference>
<dbReference type="PANTHER" id="PTHR42711:SF17">
    <property type="entry name" value="ABC TRANSPORTER ATP-BINDING PROTEIN"/>
    <property type="match status" value="1"/>
</dbReference>
<dbReference type="EMBL" id="FNHU01000006">
    <property type="protein sequence ID" value="SDM73827.1"/>
    <property type="molecule type" value="Genomic_DNA"/>
</dbReference>
<name>A0A1G9VNW6_9ACTO</name>
<dbReference type="InterPro" id="IPR003593">
    <property type="entry name" value="AAA+_ATPase"/>
</dbReference>
<protein>
    <submittedName>
        <fullName evidence="8">ABC-2 type transport system ATP-binding protein</fullName>
    </submittedName>
</protein>
<keyword evidence="2" id="KW-0813">Transport</keyword>
<keyword evidence="3" id="KW-0547">Nucleotide-binding</keyword>
<dbReference type="Proteomes" id="UP000199671">
    <property type="component" value="Unassembled WGS sequence"/>
</dbReference>
<sequence length="311" mass="34032">MYPVPPIIAARGVDFAYGKLPVLHDVSLTVHSGEVVCLLGPNGVGKTTLVENLLGSLRPHAGSVRVFGTDPRRAYASFWARIGLVQQNWSDHAKWRVKDQLEWIRSMLLTATRRVATVAEVLDAVGLEDKADSRLSRLSGGQRRTLDFAAALLGRPELLILDEPTTGLDPVSKARLHDLIMERVDDEATVLMTTHDLSEAERLASRVVIMAAGRIIAEGTVTELRESIGREAEVTWMQDGERHVNATAAPERFLQQLDLDAISELTVTRPTLEEAYLALVSQPAEAEQSSTDHLAVQSDPATTPSAKEPRP</sequence>
<dbReference type="GO" id="GO:0005886">
    <property type="term" value="C:plasma membrane"/>
    <property type="evidence" value="ECO:0007669"/>
    <property type="project" value="UniProtKB-SubCell"/>
</dbReference>
<evidence type="ECO:0000313" key="9">
    <source>
        <dbReference type="Proteomes" id="UP000199671"/>
    </source>
</evidence>
<dbReference type="PROSITE" id="PS50893">
    <property type="entry name" value="ABC_TRANSPORTER_2"/>
    <property type="match status" value="1"/>
</dbReference>
<dbReference type="SMART" id="SM00382">
    <property type="entry name" value="AAA"/>
    <property type="match status" value="1"/>
</dbReference>
<dbReference type="InterPro" id="IPR003439">
    <property type="entry name" value="ABC_transporter-like_ATP-bd"/>
</dbReference>
<dbReference type="Pfam" id="PF00005">
    <property type="entry name" value="ABC_tran"/>
    <property type="match status" value="1"/>
</dbReference>
<dbReference type="Gene3D" id="3.40.50.300">
    <property type="entry name" value="P-loop containing nucleotide triphosphate hydrolases"/>
    <property type="match status" value="1"/>
</dbReference>
<dbReference type="InterPro" id="IPR027417">
    <property type="entry name" value="P-loop_NTPase"/>
</dbReference>
<evidence type="ECO:0000256" key="5">
    <source>
        <dbReference type="ARBA" id="ARBA00023251"/>
    </source>
</evidence>
<evidence type="ECO:0000313" key="8">
    <source>
        <dbReference type="EMBL" id="SDM73827.1"/>
    </source>
</evidence>
<dbReference type="OrthoDB" id="9804819at2"/>
<evidence type="ECO:0000256" key="4">
    <source>
        <dbReference type="ARBA" id="ARBA00022840"/>
    </source>
</evidence>
<proteinExistence type="predicted"/>
<evidence type="ECO:0000256" key="6">
    <source>
        <dbReference type="SAM" id="MobiDB-lite"/>
    </source>
</evidence>
<keyword evidence="5" id="KW-0046">Antibiotic resistance</keyword>
<gene>
    <name evidence="8" type="ORF">SAMN04487766_10679</name>
</gene>
<evidence type="ECO:0000256" key="1">
    <source>
        <dbReference type="ARBA" id="ARBA00004202"/>
    </source>
</evidence>
<dbReference type="CDD" id="cd03230">
    <property type="entry name" value="ABC_DR_subfamily_A"/>
    <property type="match status" value="1"/>
</dbReference>
<dbReference type="SUPFAM" id="SSF52540">
    <property type="entry name" value="P-loop containing nucleoside triphosphate hydrolases"/>
    <property type="match status" value="1"/>
</dbReference>
<dbReference type="GO" id="GO:0005524">
    <property type="term" value="F:ATP binding"/>
    <property type="evidence" value="ECO:0007669"/>
    <property type="project" value="UniProtKB-KW"/>
</dbReference>
<reference evidence="8 9" key="1">
    <citation type="submission" date="2016-10" db="EMBL/GenBank/DDBJ databases">
        <authorList>
            <person name="de Groot N.N."/>
        </authorList>
    </citation>
    <scope>NUCLEOTIDE SEQUENCE [LARGE SCALE GENOMIC DNA]</scope>
    <source>
        <strain evidence="8 9">KPR-7B</strain>
    </source>
</reference>
<feature type="region of interest" description="Disordered" evidence="6">
    <location>
        <begin position="282"/>
        <end position="311"/>
    </location>
</feature>
<evidence type="ECO:0000256" key="3">
    <source>
        <dbReference type="ARBA" id="ARBA00022741"/>
    </source>
</evidence>
<keyword evidence="4 8" id="KW-0067">ATP-binding</keyword>
<dbReference type="PANTHER" id="PTHR42711">
    <property type="entry name" value="ABC TRANSPORTER ATP-BINDING PROTEIN"/>
    <property type="match status" value="1"/>
</dbReference>
<evidence type="ECO:0000256" key="2">
    <source>
        <dbReference type="ARBA" id="ARBA00022448"/>
    </source>
</evidence>
<dbReference type="GO" id="GO:0016887">
    <property type="term" value="F:ATP hydrolysis activity"/>
    <property type="evidence" value="ECO:0007669"/>
    <property type="project" value="InterPro"/>
</dbReference>
<dbReference type="RefSeq" id="WP_092609798.1">
    <property type="nucleotide sequence ID" value="NZ_FNHU01000006.1"/>
</dbReference>
<evidence type="ECO:0000259" key="7">
    <source>
        <dbReference type="PROSITE" id="PS50893"/>
    </source>
</evidence>
<dbReference type="AlphaFoldDB" id="A0A1G9VNW6"/>
<comment type="subcellular location">
    <subcellularLocation>
        <location evidence="1">Cell membrane</location>
        <topology evidence="1">Peripheral membrane protein</topology>
    </subcellularLocation>
</comment>